<dbReference type="PROSITE" id="PS00108">
    <property type="entry name" value="PROTEIN_KINASE_ST"/>
    <property type="match status" value="1"/>
</dbReference>
<evidence type="ECO:0000256" key="15">
    <source>
        <dbReference type="PIRSR" id="PIRSR037393-2"/>
    </source>
</evidence>
<dbReference type="InterPro" id="IPR008271">
    <property type="entry name" value="Ser/Thr_kinase_AS"/>
</dbReference>
<evidence type="ECO:0000256" key="8">
    <source>
        <dbReference type="ARBA" id="ARBA00022741"/>
    </source>
</evidence>
<comment type="subcellular location">
    <subcellularLocation>
        <location evidence="1">Membrane</location>
        <topology evidence="1">Single-pass type I membrane protein</topology>
    </subcellularLocation>
</comment>
<dbReference type="Gene3D" id="1.10.510.10">
    <property type="entry name" value="Transferase(Phosphotransferase) domain 1"/>
    <property type="match status" value="1"/>
</dbReference>
<evidence type="ECO:0000256" key="16">
    <source>
        <dbReference type="PIRSR" id="PIRSR037393-3"/>
    </source>
</evidence>
<evidence type="ECO:0000256" key="2">
    <source>
        <dbReference type="ARBA" id="ARBA00009605"/>
    </source>
</evidence>
<gene>
    <name evidence="20" type="ORF">GSOID_T00010252001</name>
</gene>
<keyword evidence="21" id="KW-1185">Reference proteome</keyword>
<evidence type="ECO:0000256" key="7">
    <source>
        <dbReference type="ARBA" id="ARBA00022729"/>
    </source>
</evidence>
<dbReference type="PANTHER" id="PTHR23255">
    <property type="entry name" value="TRANSFORMING GROWTH FACTOR-BETA RECEPTOR TYPE I AND II"/>
    <property type="match status" value="1"/>
</dbReference>
<comment type="similarity">
    <text evidence="2">Belongs to the protein kinase superfamily. TKL Ser/Thr protein kinase family. TGFB receptor subfamily.</text>
</comment>
<dbReference type="EC" id="2.7.11.30" evidence="3"/>
<evidence type="ECO:0000256" key="14">
    <source>
        <dbReference type="PIRSR" id="PIRSR037393-1"/>
    </source>
</evidence>
<dbReference type="Gene3D" id="3.30.200.20">
    <property type="entry name" value="Phosphorylase Kinase, domain 1"/>
    <property type="match status" value="1"/>
</dbReference>
<keyword evidence="10 15" id="KW-0067">ATP-binding</keyword>
<protein>
    <recommendedName>
        <fullName evidence="3">receptor protein serine/threonine kinase</fullName>
        <ecNumber evidence="3">2.7.11.30</ecNumber>
    </recommendedName>
</protein>
<evidence type="ECO:0000256" key="5">
    <source>
        <dbReference type="ARBA" id="ARBA00022679"/>
    </source>
</evidence>
<keyword evidence="4" id="KW-0723">Serine/threonine-protein kinase</keyword>
<feature type="signal peptide" evidence="18">
    <location>
        <begin position="1"/>
        <end position="23"/>
    </location>
</feature>
<evidence type="ECO:0000256" key="9">
    <source>
        <dbReference type="ARBA" id="ARBA00022777"/>
    </source>
</evidence>
<dbReference type="GO" id="GO:0005886">
    <property type="term" value="C:plasma membrane"/>
    <property type="evidence" value="ECO:0007669"/>
    <property type="project" value="TreeGrafter"/>
</dbReference>
<evidence type="ECO:0000313" key="20">
    <source>
        <dbReference type="EMBL" id="CBY24392.1"/>
    </source>
</evidence>
<evidence type="ECO:0000256" key="3">
    <source>
        <dbReference type="ARBA" id="ARBA00012401"/>
    </source>
</evidence>
<keyword evidence="6 17" id="KW-0812">Transmembrane</keyword>
<proteinExistence type="inferred from homology"/>
<dbReference type="Proteomes" id="UP000001307">
    <property type="component" value="Unassembled WGS sequence"/>
</dbReference>
<dbReference type="GO" id="GO:0004675">
    <property type="term" value="F:transmembrane receptor protein serine/threonine kinase activity"/>
    <property type="evidence" value="ECO:0007669"/>
    <property type="project" value="UniProtKB-EC"/>
</dbReference>
<keyword evidence="8 15" id="KW-0547">Nucleotide-binding</keyword>
<evidence type="ECO:0000256" key="18">
    <source>
        <dbReference type="SAM" id="SignalP"/>
    </source>
</evidence>
<keyword evidence="11 17" id="KW-1133">Transmembrane helix</keyword>
<evidence type="ECO:0000256" key="1">
    <source>
        <dbReference type="ARBA" id="ARBA00004479"/>
    </source>
</evidence>
<feature type="chain" id="PRO_5003192906" description="receptor protein serine/threonine kinase" evidence="18">
    <location>
        <begin position="24"/>
        <end position="584"/>
    </location>
</feature>
<evidence type="ECO:0000313" key="21">
    <source>
        <dbReference type="Proteomes" id="UP000001307"/>
    </source>
</evidence>
<evidence type="ECO:0000256" key="6">
    <source>
        <dbReference type="ARBA" id="ARBA00022692"/>
    </source>
</evidence>
<organism evidence="20">
    <name type="scientific">Oikopleura dioica</name>
    <name type="common">Tunicate</name>
    <dbReference type="NCBI Taxonomy" id="34765"/>
    <lineage>
        <taxon>Eukaryota</taxon>
        <taxon>Metazoa</taxon>
        <taxon>Chordata</taxon>
        <taxon>Tunicata</taxon>
        <taxon>Appendicularia</taxon>
        <taxon>Copelata</taxon>
        <taxon>Oikopleuridae</taxon>
        <taxon>Oikopleura</taxon>
    </lineage>
</organism>
<accession>E4XFD2</accession>
<dbReference type="GO" id="GO:0043235">
    <property type="term" value="C:receptor complex"/>
    <property type="evidence" value="ECO:0007669"/>
    <property type="project" value="InterPro"/>
</dbReference>
<dbReference type="PANTHER" id="PTHR23255:SF104">
    <property type="entry name" value="TGF-BETA RECEPTOR TYPE-2-LIKE ISOFORM X1"/>
    <property type="match status" value="1"/>
</dbReference>
<keyword evidence="9" id="KW-0418">Kinase</keyword>
<dbReference type="InterPro" id="IPR000333">
    <property type="entry name" value="TGFB_receptor"/>
</dbReference>
<dbReference type="GO" id="GO:0005524">
    <property type="term" value="F:ATP binding"/>
    <property type="evidence" value="ECO:0007669"/>
    <property type="project" value="UniProtKB-KW"/>
</dbReference>
<dbReference type="InParanoid" id="E4XFD2"/>
<feature type="active site" description="Proton acceptor" evidence="14">
    <location>
        <position position="415"/>
    </location>
</feature>
<dbReference type="InterPro" id="IPR011009">
    <property type="entry name" value="Kinase-like_dom_sf"/>
</dbReference>
<evidence type="ECO:0000259" key="19">
    <source>
        <dbReference type="PROSITE" id="PS50011"/>
    </source>
</evidence>
<evidence type="ECO:0000256" key="12">
    <source>
        <dbReference type="ARBA" id="ARBA00023136"/>
    </source>
</evidence>
<dbReference type="GO" id="GO:0046872">
    <property type="term" value="F:metal ion binding"/>
    <property type="evidence" value="ECO:0007669"/>
    <property type="project" value="InterPro"/>
</dbReference>
<evidence type="ECO:0000256" key="10">
    <source>
        <dbReference type="ARBA" id="ARBA00022840"/>
    </source>
</evidence>
<keyword evidence="12 17" id="KW-0472">Membrane</keyword>
<dbReference type="SMART" id="SM00220">
    <property type="entry name" value="S_TKc"/>
    <property type="match status" value="1"/>
</dbReference>
<feature type="disulfide bond" evidence="16">
    <location>
        <begin position="26"/>
        <end position="58"/>
    </location>
</feature>
<reference evidence="20" key="1">
    <citation type="journal article" date="2010" name="Science">
        <title>Plasticity of animal genome architecture unmasked by rapid evolution of a pelagic tunicate.</title>
        <authorList>
            <person name="Denoeud F."/>
            <person name="Henriet S."/>
            <person name="Mungpakdee S."/>
            <person name="Aury J.M."/>
            <person name="Da Silva C."/>
            <person name="Brinkmann H."/>
            <person name="Mikhaleva J."/>
            <person name="Olsen L.C."/>
            <person name="Jubin C."/>
            <person name="Canestro C."/>
            <person name="Bouquet J.M."/>
            <person name="Danks G."/>
            <person name="Poulain J."/>
            <person name="Campsteijn C."/>
            <person name="Adamski M."/>
            <person name="Cross I."/>
            <person name="Yadetie F."/>
            <person name="Muffato M."/>
            <person name="Louis A."/>
            <person name="Butcher S."/>
            <person name="Tsagkogeorga G."/>
            <person name="Konrad A."/>
            <person name="Singh S."/>
            <person name="Jensen M.F."/>
            <person name="Cong E.H."/>
            <person name="Eikeseth-Otteraa H."/>
            <person name="Noel B."/>
            <person name="Anthouard V."/>
            <person name="Porcel B.M."/>
            <person name="Kachouri-Lafond R."/>
            <person name="Nishino A."/>
            <person name="Ugolini M."/>
            <person name="Chourrout P."/>
            <person name="Nishida H."/>
            <person name="Aasland R."/>
            <person name="Huzurbazar S."/>
            <person name="Westhof E."/>
            <person name="Delsuc F."/>
            <person name="Lehrach H."/>
            <person name="Reinhardt R."/>
            <person name="Weissenbach J."/>
            <person name="Roy S.W."/>
            <person name="Artiguenave F."/>
            <person name="Postlethwait J.H."/>
            <person name="Manak J.R."/>
            <person name="Thompson E.M."/>
            <person name="Jaillon O."/>
            <person name="Du Pasquier L."/>
            <person name="Boudinot P."/>
            <person name="Liberles D.A."/>
            <person name="Volff J.N."/>
            <person name="Philippe H."/>
            <person name="Lenhard B."/>
            <person name="Roest Crollius H."/>
            <person name="Wincker P."/>
            <person name="Chourrout D."/>
        </authorList>
    </citation>
    <scope>NUCLEOTIDE SEQUENCE [LARGE SCALE GENOMIC DNA]</scope>
</reference>
<evidence type="ECO:0000256" key="4">
    <source>
        <dbReference type="ARBA" id="ARBA00022527"/>
    </source>
</evidence>
<dbReference type="FunCoup" id="E4XFD2">
    <property type="interactions" value="47"/>
</dbReference>
<dbReference type="OrthoDB" id="547665at2759"/>
<keyword evidence="13" id="KW-0675">Receptor</keyword>
<keyword evidence="16" id="KW-1015">Disulfide bond</keyword>
<feature type="domain" description="Protein kinase" evidence="19">
    <location>
        <begin position="283"/>
        <end position="580"/>
    </location>
</feature>
<feature type="transmembrane region" description="Helical" evidence="17">
    <location>
        <begin position="171"/>
        <end position="195"/>
    </location>
</feature>
<name>E4XFD2_OIKDI</name>
<evidence type="ECO:0000256" key="17">
    <source>
        <dbReference type="SAM" id="Phobius"/>
    </source>
</evidence>
<feature type="disulfide bond" evidence="16">
    <location>
        <begin position="115"/>
        <end position="120"/>
    </location>
</feature>
<sequence length="584" mass="65567">MRSHDGVAVISFAFGLISSGTAAHRCCMGDSYAVCSTRKKVCKQVCPKSTICSKQSVCFWALKSPDNSTELQPGLIKVPSFATCLEGSYAHDATHRKKLKTCSLDLAMAQDYCYCRGDKCNKLVKFNSSDEFLRRYGPRSADYLDFYTTTTEPPEFIYSGYDPIVIPNPGLMIAAVLISMSLACLFVMICAYSYFRMAKALGLHPKLMRKYRATDEIHQQAVQCNTQLQEKLLSIDFEESSSRDSGIPTTVLHDSLEASNAHSPTASRTASSAATSRYYSDNIRFQSVIGQGRFSTVWKVNCVNEVGDFCVKEFNTSESSSWRQEKSVLDSPLYQSKHVIRLLSAVEHKSETGRSSLWLVLPFFKNGDLQQYLKKTSPCSSLLMELTLSLLSAVEFIHSEKDSFGCIRMPMAHRDIKSSNILVSDCGKNLVLADFGLSMRLSPDMYSSSQSIGQAGTSRYMSPELLDRYSDLSNPESFKQVDLYALSLVIWEILNRTKLSEIDDAPGYAAPYSHLVCDQPSKEIMRTVVVCKNMRPRIRPILMEDNVGKFFVQMIVEMWEKDPESRLPAGSAKQRLQKFYNSFK</sequence>
<dbReference type="SUPFAM" id="SSF56112">
    <property type="entry name" value="Protein kinase-like (PK-like)"/>
    <property type="match status" value="1"/>
</dbReference>
<dbReference type="InterPro" id="IPR000719">
    <property type="entry name" value="Prot_kinase_dom"/>
</dbReference>
<dbReference type="PROSITE" id="PS50011">
    <property type="entry name" value="PROTEIN_KINASE_DOM"/>
    <property type="match status" value="1"/>
</dbReference>
<dbReference type="AlphaFoldDB" id="E4XFD2"/>
<keyword evidence="7 18" id="KW-0732">Signal</keyword>
<feature type="binding site" evidence="15">
    <location>
        <position position="312"/>
    </location>
    <ligand>
        <name>ATP</name>
        <dbReference type="ChEBI" id="CHEBI:30616"/>
    </ligand>
</feature>
<evidence type="ECO:0000256" key="13">
    <source>
        <dbReference type="ARBA" id="ARBA00023170"/>
    </source>
</evidence>
<dbReference type="EMBL" id="FN653045">
    <property type="protein sequence ID" value="CBY24392.1"/>
    <property type="molecule type" value="Genomic_DNA"/>
</dbReference>
<dbReference type="Pfam" id="PF00069">
    <property type="entry name" value="Pkinase"/>
    <property type="match status" value="1"/>
</dbReference>
<keyword evidence="5" id="KW-0808">Transferase</keyword>
<evidence type="ECO:0000256" key="11">
    <source>
        <dbReference type="ARBA" id="ARBA00022989"/>
    </source>
</evidence>
<dbReference type="GO" id="GO:0071363">
    <property type="term" value="P:cellular response to growth factor stimulus"/>
    <property type="evidence" value="ECO:0007669"/>
    <property type="project" value="TreeGrafter"/>
</dbReference>